<dbReference type="Proteomes" id="UP001596263">
    <property type="component" value="Unassembled WGS sequence"/>
</dbReference>
<reference evidence="3" key="1">
    <citation type="journal article" date="2019" name="Int. J. Syst. Evol. Microbiol.">
        <title>The Global Catalogue of Microorganisms (GCM) 10K type strain sequencing project: providing services to taxonomists for standard genome sequencing and annotation.</title>
        <authorList>
            <consortium name="The Broad Institute Genomics Platform"/>
            <consortium name="The Broad Institute Genome Sequencing Center for Infectious Disease"/>
            <person name="Wu L."/>
            <person name="Ma J."/>
        </authorList>
    </citation>
    <scope>NUCLEOTIDE SEQUENCE [LARGE SCALE GENOMIC DNA]</scope>
    <source>
        <strain evidence="3">KCTC 42586</strain>
    </source>
</reference>
<proteinExistence type="predicted"/>
<dbReference type="InterPro" id="IPR011749">
    <property type="entry name" value="CHP02243"/>
</dbReference>
<comment type="caution">
    <text evidence="2">The sequence shown here is derived from an EMBL/GenBank/DDBJ whole genome shotgun (WGS) entry which is preliminary data.</text>
</comment>
<feature type="region of interest" description="Disordered" evidence="1">
    <location>
        <begin position="703"/>
        <end position="732"/>
    </location>
</feature>
<evidence type="ECO:0000313" key="2">
    <source>
        <dbReference type="EMBL" id="MFC5219681.1"/>
    </source>
</evidence>
<dbReference type="EMBL" id="JBHSKM010000044">
    <property type="protein sequence ID" value="MFC5219681.1"/>
    <property type="molecule type" value="Genomic_DNA"/>
</dbReference>
<dbReference type="RefSeq" id="WP_380863657.1">
    <property type="nucleotide sequence ID" value="NZ_JBHSKM010000044.1"/>
</dbReference>
<protein>
    <submittedName>
        <fullName evidence="2">Baseplate assembly protein</fullName>
    </submittedName>
</protein>
<keyword evidence="3" id="KW-1185">Reference proteome</keyword>
<organism evidence="2 3">
    <name type="scientific">Streptomyces coerulescens</name>
    <dbReference type="NCBI Taxonomy" id="29304"/>
    <lineage>
        <taxon>Bacteria</taxon>
        <taxon>Bacillati</taxon>
        <taxon>Actinomycetota</taxon>
        <taxon>Actinomycetes</taxon>
        <taxon>Kitasatosporales</taxon>
        <taxon>Streptomycetaceae</taxon>
        <taxon>Streptomyces</taxon>
    </lineage>
</organism>
<accession>A0ABW0CY09</accession>
<sequence>MPIPVPALDDRSFDDLRTELLERIAVYTPEWTDRNPSDPGVTLLELVAFLGEKLLYRFNQIPDATRAWLLRLLRVPLLPAQPARGLVSFTPQLRTPDGGPDAVGLRASTVVGAGAVRFETEQDVTALPVRVLAVAKIAAPAPVDPDLMAAAEAALDAHGATDDHEPVFYHAEFLAEDPTVPGAPPLQLPKAVDGTLWLAVFAGDPKDAEALRAGPLLAGAQLSVGVALDPQLPGMFAVDACPGADPPLDGVPPQLEWQISGSVPGDDGEPVYRALELTADSTGGLRRDGVVRLRLPRSLEDVGVPLPDTGDAAGVGLFPPALEGLEGLLFWLRAFPPADAPGIPALRWVGANAAEVVQAVTAQPEFLGAGTGMPGQRYAFAHRPVQSERPAVVVEVEENSVWQPWTRVESFAGSGPEDRHWTLDPDAGECAFGDTVRGRAPQLGERIRVLRYRYGGGVQGNVPAKGLNLLLGGEPAKVSNPLATGGGCAAETLEAAMDRIPGEFRRHDRAVTASDFTELAALTPGGEVGRAECLPLFHPPSKALDAAGVVTVVVWPREDPDRPQAPTPERGLLRRVCAHLDSRRLVTTELYVVPPEYRKVAVSAGLSVKSGYSADAVRHWVELVLRQYLSPLPPYGPEGTGWPLGRRVHGPELEAAALQVEGVEYLTGLEVAGVAADGSWAPGPVDLHPWQVVELTSVTVVAGGTPPPAGAQPQPPAPGGTPLPVPVPSEVC</sequence>
<feature type="compositionally biased region" description="Pro residues" evidence="1">
    <location>
        <begin position="705"/>
        <end position="732"/>
    </location>
</feature>
<name>A0ABW0CY09_STRCD</name>
<evidence type="ECO:0000313" key="3">
    <source>
        <dbReference type="Proteomes" id="UP001596263"/>
    </source>
</evidence>
<dbReference type="NCBIfam" id="TIGR02243">
    <property type="entry name" value="putative baseplate assembly protein"/>
    <property type="match status" value="1"/>
</dbReference>
<gene>
    <name evidence="2" type="ORF">ACFPQ9_38235</name>
</gene>
<evidence type="ECO:0000256" key="1">
    <source>
        <dbReference type="SAM" id="MobiDB-lite"/>
    </source>
</evidence>